<name>A0ABQ8ENT8_BRANA</name>
<feature type="compositionally biased region" description="Basic and acidic residues" evidence="1">
    <location>
        <begin position="281"/>
        <end position="303"/>
    </location>
</feature>
<feature type="compositionally biased region" description="Acidic residues" evidence="1">
    <location>
        <begin position="264"/>
        <end position="280"/>
    </location>
</feature>
<feature type="compositionally biased region" description="Basic and acidic residues" evidence="1">
    <location>
        <begin position="117"/>
        <end position="142"/>
    </location>
</feature>
<organism evidence="2 3">
    <name type="scientific">Brassica napus</name>
    <name type="common">Rape</name>
    <dbReference type="NCBI Taxonomy" id="3708"/>
    <lineage>
        <taxon>Eukaryota</taxon>
        <taxon>Viridiplantae</taxon>
        <taxon>Streptophyta</taxon>
        <taxon>Embryophyta</taxon>
        <taxon>Tracheophyta</taxon>
        <taxon>Spermatophyta</taxon>
        <taxon>Magnoliopsida</taxon>
        <taxon>eudicotyledons</taxon>
        <taxon>Gunneridae</taxon>
        <taxon>Pentapetalae</taxon>
        <taxon>rosids</taxon>
        <taxon>malvids</taxon>
        <taxon>Brassicales</taxon>
        <taxon>Brassicaceae</taxon>
        <taxon>Brassiceae</taxon>
        <taxon>Brassica</taxon>
    </lineage>
</organism>
<protein>
    <submittedName>
        <fullName evidence="2">Uncharacterized protein</fullName>
    </submittedName>
</protein>
<evidence type="ECO:0000256" key="1">
    <source>
        <dbReference type="SAM" id="MobiDB-lite"/>
    </source>
</evidence>
<evidence type="ECO:0000313" key="3">
    <source>
        <dbReference type="Proteomes" id="UP000824890"/>
    </source>
</evidence>
<gene>
    <name evidence="2" type="ORF">HID58_002035</name>
</gene>
<feature type="compositionally biased region" description="Basic and acidic residues" evidence="1">
    <location>
        <begin position="336"/>
        <end position="363"/>
    </location>
</feature>
<dbReference type="EMBL" id="JAGKQM010000001">
    <property type="protein sequence ID" value="KAH0942398.1"/>
    <property type="molecule type" value="Genomic_DNA"/>
</dbReference>
<comment type="caution">
    <text evidence="2">The sequence shown here is derived from an EMBL/GenBank/DDBJ whole genome shotgun (WGS) entry which is preliminary data.</text>
</comment>
<dbReference type="Proteomes" id="UP000824890">
    <property type="component" value="Unassembled WGS sequence"/>
</dbReference>
<proteinExistence type="predicted"/>
<evidence type="ECO:0000313" key="2">
    <source>
        <dbReference type="EMBL" id="KAH0942398.1"/>
    </source>
</evidence>
<feature type="region of interest" description="Disordered" evidence="1">
    <location>
        <begin position="264"/>
        <end position="315"/>
    </location>
</feature>
<feature type="region of interest" description="Disordered" evidence="1">
    <location>
        <begin position="78"/>
        <end position="163"/>
    </location>
</feature>
<feature type="region of interest" description="Disordered" evidence="1">
    <location>
        <begin position="331"/>
        <end position="363"/>
    </location>
</feature>
<sequence>MKRRWNPGIRENLLKTVFDWMRYEGKSGICRRDWGGQSRSDRRGLVGESSRYGKRIGLSDFLKPKSFLIEARSYKGVVINGNGGQQDRVREKREYQGKGKGKMERKTHNNNHRSGHRGGDENSRHRSYRRDQSRTHQDDRVRAPAGLRGATGAGSEARTDGCEEGEIVGMEQSRQKEEKIQVPAKPSQAFLAELLETQEGHSKVTLERKDGDQGLVLEQMGLDLMEVNSLASDVGLGLEEQHSGHIGNGTGETLANVFSALNEEEFEDDDPMQEVVADDPEEKKKIDNSEVNDRVNGEVEKRQGARRKALKPSSLQQMKLAQLVAAKRTVVKAGMRHGDSSKQGEEKGPLAPKHDPAKYLKDP</sequence>
<keyword evidence="3" id="KW-1185">Reference proteome</keyword>
<feature type="compositionally biased region" description="Basic and acidic residues" evidence="1">
    <location>
        <begin position="87"/>
        <end position="107"/>
    </location>
</feature>
<accession>A0ABQ8ENT8</accession>
<reference evidence="2 3" key="1">
    <citation type="submission" date="2021-05" db="EMBL/GenBank/DDBJ databases">
        <title>Genome Assembly of Synthetic Allotetraploid Brassica napus Reveals Homoeologous Exchanges between Subgenomes.</title>
        <authorList>
            <person name="Davis J.T."/>
        </authorList>
    </citation>
    <scope>NUCLEOTIDE SEQUENCE [LARGE SCALE GENOMIC DNA]</scope>
    <source>
        <strain evidence="3">cv. Da-Ae</strain>
        <tissue evidence="2">Seedling</tissue>
    </source>
</reference>